<reference evidence="1 2" key="1">
    <citation type="journal article" date="2018" name="Front. Plant Sci.">
        <title>Red Clover (Trifolium pratense) and Zigzag Clover (T. medium) - A Picture of Genomic Similarities and Differences.</title>
        <authorList>
            <person name="Dluhosova J."/>
            <person name="Istvanek J."/>
            <person name="Nedelnik J."/>
            <person name="Repkova J."/>
        </authorList>
    </citation>
    <scope>NUCLEOTIDE SEQUENCE [LARGE SCALE GENOMIC DNA]</scope>
    <source>
        <strain evidence="2">cv. 10/8</strain>
        <tissue evidence="1">Leaf</tissue>
    </source>
</reference>
<proteinExistence type="predicted"/>
<organism evidence="1 2">
    <name type="scientific">Trifolium medium</name>
    <dbReference type="NCBI Taxonomy" id="97028"/>
    <lineage>
        <taxon>Eukaryota</taxon>
        <taxon>Viridiplantae</taxon>
        <taxon>Streptophyta</taxon>
        <taxon>Embryophyta</taxon>
        <taxon>Tracheophyta</taxon>
        <taxon>Spermatophyta</taxon>
        <taxon>Magnoliopsida</taxon>
        <taxon>eudicotyledons</taxon>
        <taxon>Gunneridae</taxon>
        <taxon>Pentapetalae</taxon>
        <taxon>rosids</taxon>
        <taxon>fabids</taxon>
        <taxon>Fabales</taxon>
        <taxon>Fabaceae</taxon>
        <taxon>Papilionoideae</taxon>
        <taxon>50 kb inversion clade</taxon>
        <taxon>NPAAA clade</taxon>
        <taxon>Hologalegina</taxon>
        <taxon>IRL clade</taxon>
        <taxon>Trifolieae</taxon>
        <taxon>Trifolium</taxon>
    </lineage>
</organism>
<dbReference type="Proteomes" id="UP000265520">
    <property type="component" value="Unassembled WGS sequence"/>
</dbReference>
<keyword evidence="2" id="KW-1185">Reference proteome</keyword>
<dbReference type="AlphaFoldDB" id="A0A392QI45"/>
<protein>
    <submittedName>
        <fullName evidence="1">Uncharacterized protein</fullName>
    </submittedName>
</protein>
<accession>A0A392QI45</accession>
<evidence type="ECO:0000313" key="1">
    <source>
        <dbReference type="EMBL" id="MCI24081.1"/>
    </source>
</evidence>
<comment type="caution">
    <text evidence="1">The sequence shown here is derived from an EMBL/GenBank/DDBJ whole genome shotgun (WGS) entry which is preliminary data.</text>
</comment>
<evidence type="ECO:0000313" key="2">
    <source>
        <dbReference type="Proteomes" id="UP000265520"/>
    </source>
</evidence>
<sequence length="29" mass="3378">MPGRVLPNADARVAVEYFIPKKYRSWSII</sequence>
<name>A0A392QI45_9FABA</name>
<feature type="non-terminal residue" evidence="1">
    <location>
        <position position="29"/>
    </location>
</feature>
<dbReference type="EMBL" id="LXQA010139473">
    <property type="protein sequence ID" value="MCI24081.1"/>
    <property type="molecule type" value="Genomic_DNA"/>
</dbReference>